<comment type="caution">
    <text evidence="3">The sequence shown here is derived from an EMBL/GenBank/DDBJ whole genome shotgun (WGS) entry which is preliminary data.</text>
</comment>
<sequence>MGLWKTLFGAGYEKHEEKGDELRLDLMYRESAFSYRKALEVLGDKSPSDMGRIENKLKEVRSKAAHQLIEEAEEILADDDLDLAADKLNLALNFTDDPELTDAIASQLRTIAVRKEEGNPRLETEVDIPEEVAGTDEDLYELALAGLEPEDQDRAIKFGEPFREAYEHCQHEQWEEAKEKFKGLLQHHGDDPLILELAAMVHDQLGDTDEATDLYEKVWDMAPSRGATVQGLVEIYRKTEQDDKVFELLSNACRRRPMSDGYSIPWLAIHMDRAHVLAERGQIDLAIESFKELLTIPEVDRGHLLFNLAGVCELGGRDEDCLAALEAAIESSPRSALYRERLADFHVKRDTELEAALKLLYEANEVETTGGASMFGGGAGKVRISPNRGRYLYKMARVYYLMGNDAEARETLDTARAVTEDPAVLQAIEGLDEELQAPPADE</sequence>
<evidence type="ECO:0000313" key="4">
    <source>
        <dbReference type="Proteomes" id="UP000547674"/>
    </source>
</evidence>
<keyword evidence="2" id="KW-0802">TPR repeat</keyword>
<name>A0A7Y2E8W6_UNCEI</name>
<gene>
    <name evidence="3" type="ORF">HKN21_08440</name>
</gene>
<dbReference type="SUPFAM" id="SSF48452">
    <property type="entry name" value="TPR-like"/>
    <property type="match status" value="1"/>
</dbReference>
<protein>
    <submittedName>
        <fullName evidence="3">Tetratricopeptide repeat protein</fullName>
    </submittedName>
</protein>
<dbReference type="PANTHER" id="PTHR45586:SF1">
    <property type="entry name" value="LIPOPOLYSACCHARIDE ASSEMBLY PROTEIN B"/>
    <property type="match status" value="1"/>
</dbReference>
<dbReference type="Proteomes" id="UP000547674">
    <property type="component" value="Unassembled WGS sequence"/>
</dbReference>
<reference evidence="3 4" key="1">
    <citation type="submission" date="2020-03" db="EMBL/GenBank/DDBJ databases">
        <title>Metabolic flexibility allows generalist bacteria to become dominant in a frequently disturbed ecosystem.</title>
        <authorList>
            <person name="Chen Y.-J."/>
            <person name="Leung P.M."/>
            <person name="Bay S.K."/>
            <person name="Hugenholtz P."/>
            <person name="Kessler A.J."/>
            <person name="Shelley G."/>
            <person name="Waite D.W."/>
            <person name="Cook P.L."/>
            <person name="Greening C."/>
        </authorList>
    </citation>
    <scope>NUCLEOTIDE SEQUENCE [LARGE SCALE GENOMIC DNA]</scope>
    <source>
        <strain evidence="3">SS_bin_28</strain>
    </source>
</reference>
<dbReference type="EMBL" id="JABDJR010000331">
    <property type="protein sequence ID" value="NNF06775.1"/>
    <property type="molecule type" value="Genomic_DNA"/>
</dbReference>
<proteinExistence type="predicted"/>
<keyword evidence="1" id="KW-0677">Repeat</keyword>
<dbReference type="AlphaFoldDB" id="A0A7Y2E8W6"/>
<organism evidence="3 4">
    <name type="scientific">Eiseniibacteriota bacterium</name>
    <dbReference type="NCBI Taxonomy" id="2212470"/>
    <lineage>
        <taxon>Bacteria</taxon>
        <taxon>Candidatus Eiseniibacteriota</taxon>
    </lineage>
</organism>
<dbReference type="Pfam" id="PF13174">
    <property type="entry name" value="TPR_6"/>
    <property type="match status" value="1"/>
</dbReference>
<dbReference type="InterPro" id="IPR019734">
    <property type="entry name" value="TPR_rpt"/>
</dbReference>
<dbReference type="SMART" id="SM00028">
    <property type="entry name" value="TPR"/>
    <property type="match status" value="4"/>
</dbReference>
<evidence type="ECO:0000256" key="2">
    <source>
        <dbReference type="ARBA" id="ARBA00022803"/>
    </source>
</evidence>
<dbReference type="PANTHER" id="PTHR45586">
    <property type="entry name" value="TPR REPEAT-CONTAINING PROTEIN PA4667"/>
    <property type="match status" value="1"/>
</dbReference>
<dbReference type="InterPro" id="IPR011990">
    <property type="entry name" value="TPR-like_helical_dom_sf"/>
</dbReference>
<evidence type="ECO:0000256" key="1">
    <source>
        <dbReference type="ARBA" id="ARBA00022737"/>
    </source>
</evidence>
<evidence type="ECO:0000313" key="3">
    <source>
        <dbReference type="EMBL" id="NNF06775.1"/>
    </source>
</evidence>
<dbReference type="Gene3D" id="1.25.40.10">
    <property type="entry name" value="Tetratricopeptide repeat domain"/>
    <property type="match status" value="1"/>
</dbReference>
<accession>A0A7Y2E8W6</accession>
<dbReference type="InterPro" id="IPR051012">
    <property type="entry name" value="CellSynth/LPSAsmb/PSIAsmb"/>
</dbReference>